<feature type="compositionally biased region" description="Basic and acidic residues" evidence="1">
    <location>
        <begin position="217"/>
        <end position="259"/>
    </location>
</feature>
<feature type="compositionally biased region" description="Basic residues" evidence="1">
    <location>
        <begin position="413"/>
        <end position="422"/>
    </location>
</feature>
<feature type="region of interest" description="Disordered" evidence="1">
    <location>
        <begin position="109"/>
        <end position="361"/>
    </location>
</feature>
<gene>
    <name evidence="2" type="ORF">CYNAS_LOCUS13719</name>
</gene>
<organism evidence="2 3">
    <name type="scientific">Cylicocyclus nassatus</name>
    <name type="common">Nematode worm</name>
    <dbReference type="NCBI Taxonomy" id="53992"/>
    <lineage>
        <taxon>Eukaryota</taxon>
        <taxon>Metazoa</taxon>
        <taxon>Ecdysozoa</taxon>
        <taxon>Nematoda</taxon>
        <taxon>Chromadorea</taxon>
        <taxon>Rhabditida</taxon>
        <taxon>Rhabditina</taxon>
        <taxon>Rhabditomorpha</taxon>
        <taxon>Strongyloidea</taxon>
        <taxon>Strongylidae</taxon>
        <taxon>Cylicocyclus</taxon>
    </lineage>
</organism>
<comment type="caution">
    <text evidence="2">The sequence shown here is derived from an EMBL/GenBank/DDBJ whole genome shotgun (WGS) entry which is preliminary data.</text>
</comment>
<feature type="compositionally biased region" description="Polar residues" evidence="1">
    <location>
        <begin position="115"/>
        <end position="125"/>
    </location>
</feature>
<dbReference type="Proteomes" id="UP001176961">
    <property type="component" value="Unassembled WGS sequence"/>
</dbReference>
<accession>A0AA36H0V7</accession>
<proteinExistence type="predicted"/>
<evidence type="ECO:0000256" key="1">
    <source>
        <dbReference type="SAM" id="MobiDB-lite"/>
    </source>
</evidence>
<feature type="compositionally biased region" description="Basic and acidic residues" evidence="1">
    <location>
        <begin position="269"/>
        <end position="293"/>
    </location>
</feature>
<reference evidence="2" key="1">
    <citation type="submission" date="2023-07" db="EMBL/GenBank/DDBJ databases">
        <authorList>
            <consortium name="CYATHOMIX"/>
        </authorList>
    </citation>
    <scope>NUCLEOTIDE SEQUENCE</scope>
    <source>
        <strain evidence="2">N/A</strain>
    </source>
</reference>
<feature type="compositionally biased region" description="Basic and acidic residues" evidence="1">
    <location>
        <begin position="195"/>
        <end position="210"/>
    </location>
</feature>
<protein>
    <submittedName>
        <fullName evidence="2">Uncharacterized protein</fullName>
    </submittedName>
</protein>
<feature type="region of interest" description="Disordered" evidence="1">
    <location>
        <begin position="384"/>
        <end position="422"/>
    </location>
</feature>
<feature type="compositionally biased region" description="Basic and acidic residues" evidence="1">
    <location>
        <begin position="126"/>
        <end position="163"/>
    </location>
</feature>
<evidence type="ECO:0000313" key="2">
    <source>
        <dbReference type="EMBL" id="CAJ0601736.1"/>
    </source>
</evidence>
<dbReference type="EMBL" id="CATQJL010000305">
    <property type="protein sequence ID" value="CAJ0601736.1"/>
    <property type="molecule type" value="Genomic_DNA"/>
</dbReference>
<dbReference type="AlphaFoldDB" id="A0AA36H0V7"/>
<sequence>MRLASLLANRLFMWLRNGMPCLLNHYAALFRRMKHSRFTPASSTQSLKTPTPVNAAVSASKASVASSSLPSDALPAHTKNMKLPVQEHHAEISSGEKTPEDKITNLEEATKKVSETQQPSSQTGSRDWEEGKKEKKKIEPHVVELNEKEKLIAEGARRDKDDYPTMGDIISDWDTKDEAALAKRKTEKTEEDSADDKSKKDIRNLEEKSALETSQMSEKRAAKEHEEDLNISEKRSAKEFEETEELPRKEALHLEEVRRRPTLSKRRSKEGIAKLEAEDIRKIAAELFGKKSEDEEEMPVVPEEEKGRADAREARKEFDEDQKKKKLRECQKDRADLQEKKEAVDSEPKQDTPKKEASALKDIPDSVIRDFGIFEKRQKKPKRILMTPKITEPAGKSGLRDLPVVDDHGLGKYSRKVKQSVG</sequence>
<keyword evidence="3" id="KW-1185">Reference proteome</keyword>
<name>A0AA36H0V7_CYLNA</name>
<evidence type="ECO:0000313" key="3">
    <source>
        <dbReference type="Proteomes" id="UP001176961"/>
    </source>
</evidence>
<feature type="compositionally biased region" description="Basic and acidic residues" evidence="1">
    <location>
        <begin position="303"/>
        <end position="361"/>
    </location>
</feature>